<evidence type="ECO:0000313" key="2">
    <source>
        <dbReference type="EMBL" id="WWR46362.1"/>
    </source>
</evidence>
<feature type="transmembrane region" description="Helical" evidence="1">
    <location>
        <begin position="157"/>
        <end position="184"/>
    </location>
</feature>
<protein>
    <submittedName>
        <fullName evidence="2">Uncharacterized protein</fullName>
    </submittedName>
</protein>
<organism evidence="2 3">
    <name type="scientific">Roseovarius phycicola</name>
    <dbReference type="NCBI Taxonomy" id="3080976"/>
    <lineage>
        <taxon>Bacteria</taxon>
        <taxon>Pseudomonadati</taxon>
        <taxon>Pseudomonadota</taxon>
        <taxon>Alphaproteobacteria</taxon>
        <taxon>Rhodobacterales</taxon>
        <taxon>Roseobacteraceae</taxon>
        <taxon>Roseovarius</taxon>
    </lineage>
</organism>
<proteinExistence type="predicted"/>
<feature type="transmembrane region" description="Helical" evidence="1">
    <location>
        <begin position="196"/>
        <end position="217"/>
    </location>
</feature>
<dbReference type="EMBL" id="CP146069">
    <property type="protein sequence ID" value="WWR46362.1"/>
    <property type="molecule type" value="Genomic_DNA"/>
</dbReference>
<keyword evidence="3" id="KW-1185">Reference proteome</keyword>
<keyword evidence="1" id="KW-1133">Transmembrane helix</keyword>
<keyword evidence="1" id="KW-0472">Membrane</keyword>
<sequence length="219" mass="23501">MGDLNTTAALWWAVVASGIYHGLNPGMGWPLAVSSALMEQKYTSLYKALGALALGHLMAMAAILFPFSALIWLVEWQRELQISAALLVIALGIYLLINRRHPRFLARVPPSKLTLWSFLVAMAHGAGLMLVPIYLGICSTIDSNTGHAAADTLISGTLTVAILVALAHTSAMILSGGALAVGVYHWLGLKFLSKSWFNLDVVWALSLILVGGLALIFQH</sequence>
<evidence type="ECO:0000313" key="3">
    <source>
        <dbReference type="Proteomes" id="UP001364156"/>
    </source>
</evidence>
<reference evidence="2 3" key="1">
    <citation type="submission" date="2023-10" db="EMBL/GenBank/DDBJ databases">
        <title>Roseovarius strain S88 nov., isolated from a marine algae.</title>
        <authorList>
            <person name="Lee M.W."/>
            <person name="Lee J.K."/>
            <person name="Kim J.M."/>
            <person name="Choi D.G."/>
            <person name="Baek J.H."/>
            <person name="Bayburt H."/>
            <person name="Jung J.J."/>
            <person name="Han D.M."/>
            <person name="Jeon C.O."/>
        </authorList>
    </citation>
    <scope>NUCLEOTIDE SEQUENCE [LARGE SCALE GENOMIC DNA]</scope>
    <source>
        <strain evidence="2 3">S88</strain>
    </source>
</reference>
<evidence type="ECO:0000256" key="1">
    <source>
        <dbReference type="SAM" id="Phobius"/>
    </source>
</evidence>
<name>A0ABZ2HES7_9RHOB</name>
<gene>
    <name evidence="2" type="ORF">RZ517_16565</name>
</gene>
<keyword evidence="1" id="KW-0812">Transmembrane</keyword>
<feature type="transmembrane region" description="Helical" evidence="1">
    <location>
        <begin position="80"/>
        <end position="97"/>
    </location>
</feature>
<dbReference type="RefSeq" id="WP_338549224.1">
    <property type="nucleotide sequence ID" value="NZ_CP146069.1"/>
</dbReference>
<accession>A0ABZ2HES7</accession>
<dbReference type="Proteomes" id="UP001364156">
    <property type="component" value="Chromosome"/>
</dbReference>
<feature type="transmembrane region" description="Helical" evidence="1">
    <location>
        <begin position="48"/>
        <end position="74"/>
    </location>
</feature>
<feature type="transmembrane region" description="Helical" evidence="1">
    <location>
        <begin position="118"/>
        <end position="137"/>
    </location>
</feature>